<dbReference type="HOGENOM" id="CLU_000445_69_17_7"/>
<dbReference type="RefSeq" id="WP_014809715.1">
    <property type="nucleotide sequence ID" value="NC_018025.1"/>
</dbReference>
<dbReference type="STRING" id="706587.Desti_1862"/>
<evidence type="ECO:0000256" key="2">
    <source>
        <dbReference type="PROSITE-ProRule" id="PRU00169"/>
    </source>
</evidence>
<dbReference type="eggNOG" id="COG0745">
    <property type="taxonomic scope" value="Bacteria"/>
</dbReference>
<dbReference type="GO" id="GO:0003677">
    <property type="term" value="F:DNA binding"/>
    <property type="evidence" value="ECO:0007669"/>
    <property type="project" value="UniProtKB-KW"/>
</dbReference>
<dbReference type="GO" id="GO:0000160">
    <property type="term" value="P:phosphorelay signal transduction system"/>
    <property type="evidence" value="ECO:0007669"/>
    <property type="project" value="InterPro"/>
</dbReference>
<dbReference type="PANTHER" id="PTHR44591">
    <property type="entry name" value="STRESS RESPONSE REGULATOR PROTEIN 1"/>
    <property type="match status" value="1"/>
</dbReference>
<name>I4C4S9_DESTA</name>
<feature type="domain" description="Response regulatory" evidence="3">
    <location>
        <begin position="12"/>
        <end position="128"/>
    </location>
</feature>
<protein>
    <submittedName>
        <fullName evidence="4">Response regulator with CheY-like receiver, AAA-type ATPase, and DNA-binding domains</fullName>
    </submittedName>
</protein>
<dbReference type="Pfam" id="PF00072">
    <property type="entry name" value="Response_reg"/>
    <property type="match status" value="1"/>
</dbReference>
<sequence length="131" mass="14863">MDNQSGIDRAKVILLVEDQEMVSNLIKRILESSGYVLITATDGKEAINLYQREMDKISLVILDLMMPKMGGETCIKELHKINPNLKILIASGRSLDAETKRLVETETRGFVKKPFTRTELLQMVRDILNTD</sequence>
<dbReference type="InterPro" id="IPR050595">
    <property type="entry name" value="Bact_response_regulator"/>
</dbReference>
<keyword evidence="5" id="KW-1185">Reference proteome</keyword>
<dbReference type="AlphaFoldDB" id="I4C4S9"/>
<dbReference type="KEGG" id="dti:Desti_1862"/>
<gene>
    <name evidence="4" type="ordered locus">Desti_1862</name>
</gene>
<evidence type="ECO:0000313" key="5">
    <source>
        <dbReference type="Proteomes" id="UP000006055"/>
    </source>
</evidence>
<dbReference type="OrthoDB" id="5402387at2"/>
<proteinExistence type="predicted"/>
<dbReference type="Gene3D" id="3.40.50.2300">
    <property type="match status" value="1"/>
</dbReference>
<dbReference type="Proteomes" id="UP000006055">
    <property type="component" value="Chromosome"/>
</dbReference>
<dbReference type="EMBL" id="CP003360">
    <property type="protein sequence ID" value="AFM24570.1"/>
    <property type="molecule type" value="Genomic_DNA"/>
</dbReference>
<reference evidence="5" key="1">
    <citation type="submission" date="2012-06" db="EMBL/GenBank/DDBJ databases">
        <title>Complete sequence of chromosome of Desulfomonile tiedjei DSM 6799.</title>
        <authorList>
            <person name="Lucas S."/>
            <person name="Copeland A."/>
            <person name="Lapidus A."/>
            <person name="Glavina del Rio T."/>
            <person name="Dalin E."/>
            <person name="Tice H."/>
            <person name="Bruce D."/>
            <person name="Goodwin L."/>
            <person name="Pitluck S."/>
            <person name="Peters L."/>
            <person name="Ovchinnikova G."/>
            <person name="Zeytun A."/>
            <person name="Lu M."/>
            <person name="Kyrpides N."/>
            <person name="Mavromatis K."/>
            <person name="Ivanova N."/>
            <person name="Brettin T."/>
            <person name="Detter J.C."/>
            <person name="Han C."/>
            <person name="Larimer F."/>
            <person name="Land M."/>
            <person name="Hauser L."/>
            <person name="Markowitz V."/>
            <person name="Cheng J.-F."/>
            <person name="Hugenholtz P."/>
            <person name="Woyke T."/>
            <person name="Wu D."/>
            <person name="Spring S."/>
            <person name="Schroeder M."/>
            <person name="Brambilla E."/>
            <person name="Klenk H.-P."/>
            <person name="Eisen J.A."/>
        </authorList>
    </citation>
    <scope>NUCLEOTIDE SEQUENCE [LARGE SCALE GENOMIC DNA]</scope>
    <source>
        <strain evidence="5">ATCC 49306 / DSM 6799 / DCB-1</strain>
    </source>
</reference>
<dbReference type="SMART" id="SM00448">
    <property type="entry name" value="REC"/>
    <property type="match status" value="1"/>
</dbReference>
<dbReference type="SUPFAM" id="SSF52172">
    <property type="entry name" value="CheY-like"/>
    <property type="match status" value="1"/>
</dbReference>
<organism evidence="4 5">
    <name type="scientific">Desulfomonile tiedjei (strain ATCC 49306 / DSM 6799 / DCB-1)</name>
    <dbReference type="NCBI Taxonomy" id="706587"/>
    <lineage>
        <taxon>Bacteria</taxon>
        <taxon>Pseudomonadati</taxon>
        <taxon>Thermodesulfobacteriota</taxon>
        <taxon>Desulfomonilia</taxon>
        <taxon>Desulfomonilales</taxon>
        <taxon>Desulfomonilaceae</taxon>
        <taxon>Desulfomonile</taxon>
    </lineage>
</organism>
<evidence type="ECO:0000259" key="3">
    <source>
        <dbReference type="PROSITE" id="PS50110"/>
    </source>
</evidence>
<evidence type="ECO:0000256" key="1">
    <source>
        <dbReference type="ARBA" id="ARBA00022553"/>
    </source>
</evidence>
<dbReference type="InterPro" id="IPR001789">
    <property type="entry name" value="Sig_transdc_resp-reg_receiver"/>
</dbReference>
<feature type="modified residue" description="4-aspartylphosphate" evidence="2">
    <location>
        <position position="63"/>
    </location>
</feature>
<accession>I4C4S9</accession>
<dbReference type="PROSITE" id="PS50110">
    <property type="entry name" value="RESPONSE_REGULATORY"/>
    <property type="match status" value="1"/>
</dbReference>
<dbReference type="InterPro" id="IPR011006">
    <property type="entry name" value="CheY-like_superfamily"/>
</dbReference>
<keyword evidence="4" id="KW-0238">DNA-binding</keyword>
<keyword evidence="1 2" id="KW-0597">Phosphoprotein</keyword>
<dbReference type="PANTHER" id="PTHR44591:SF20">
    <property type="entry name" value="PROTEIN PILH"/>
    <property type="match status" value="1"/>
</dbReference>
<evidence type="ECO:0000313" key="4">
    <source>
        <dbReference type="EMBL" id="AFM24570.1"/>
    </source>
</evidence>